<dbReference type="SMART" id="SM00353">
    <property type="entry name" value="HLH"/>
    <property type="match status" value="1"/>
</dbReference>
<feature type="domain" description="BHLH" evidence="6">
    <location>
        <begin position="181"/>
        <end position="230"/>
    </location>
</feature>
<dbReference type="EMBL" id="JBJXBP010000008">
    <property type="protein sequence ID" value="KAL3813729.1"/>
    <property type="molecule type" value="Genomic_DNA"/>
</dbReference>
<dbReference type="SUPFAM" id="SSF47459">
    <property type="entry name" value="HLH, helix-loop-helix DNA-binding domain"/>
    <property type="match status" value="1"/>
</dbReference>
<protein>
    <recommendedName>
        <fullName evidence="6">BHLH domain-containing protein</fullName>
    </recommendedName>
</protein>
<dbReference type="Pfam" id="PF00010">
    <property type="entry name" value="HLH"/>
    <property type="match status" value="1"/>
</dbReference>
<feature type="region of interest" description="Disordered" evidence="5">
    <location>
        <begin position="53"/>
        <end position="107"/>
    </location>
</feature>
<evidence type="ECO:0000256" key="1">
    <source>
        <dbReference type="ARBA" id="ARBA00004123"/>
    </source>
</evidence>
<dbReference type="PANTHER" id="PTHR45959:SF2">
    <property type="entry name" value="BHLH TRANSCRIPTION FACTOR"/>
    <property type="match status" value="1"/>
</dbReference>
<comment type="subcellular location">
    <subcellularLocation>
        <location evidence="1">Nucleus</location>
    </subcellularLocation>
</comment>
<evidence type="ECO:0000313" key="8">
    <source>
        <dbReference type="Proteomes" id="UP001634393"/>
    </source>
</evidence>
<reference evidence="7 8" key="1">
    <citation type="submission" date="2024-12" db="EMBL/GenBank/DDBJ databases">
        <title>The unique morphological basis and parallel evolutionary history of personate flowers in Penstemon.</title>
        <authorList>
            <person name="Depatie T.H."/>
            <person name="Wessinger C.A."/>
        </authorList>
    </citation>
    <scope>NUCLEOTIDE SEQUENCE [LARGE SCALE GENOMIC DNA]</scope>
    <source>
        <strain evidence="7">WTNN_2</strain>
        <tissue evidence="7">Leaf</tissue>
    </source>
</reference>
<keyword evidence="8" id="KW-1185">Reference proteome</keyword>
<dbReference type="Pfam" id="PF22754">
    <property type="entry name" value="bHLH-TF_ACT-like_plant"/>
    <property type="match status" value="1"/>
</dbReference>
<keyword evidence="2" id="KW-0805">Transcription regulation</keyword>
<dbReference type="PROSITE" id="PS50888">
    <property type="entry name" value="BHLH"/>
    <property type="match status" value="1"/>
</dbReference>
<keyword evidence="3" id="KW-0804">Transcription</keyword>
<dbReference type="GO" id="GO:0005634">
    <property type="term" value="C:nucleus"/>
    <property type="evidence" value="ECO:0007669"/>
    <property type="project" value="UniProtKB-SubCell"/>
</dbReference>
<feature type="compositionally biased region" description="Low complexity" evidence="5">
    <location>
        <begin position="56"/>
        <end position="93"/>
    </location>
</feature>
<dbReference type="InterPro" id="IPR011598">
    <property type="entry name" value="bHLH_dom"/>
</dbReference>
<name>A0ABD3RL78_9LAMI</name>
<organism evidence="7 8">
    <name type="scientific">Penstemon smallii</name>
    <dbReference type="NCBI Taxonomy" id="265156"/>
    <lineage>
        <taxon>Eukaryota</taxon>
        <taxon>Viridiplantae</taxon>
        <taxon>Streptophyta</taxon>
        <taxon>Embryophyta</taxon>
        <taxon>Tracheophyta</taxon>
        <taxon>Spermatophyta</taxon>
        <taxon>Magnoliopsida</taxon>
        <taxon>eudicotyledons</taxon>
        <taxon>Gunneridae</taxon>
        <taxon>Pentapetalae</taxon>
        <taxon>asterids</taxon>
        <taxon>lamiids</taxon>
        <taxon>Lamiales</taxon>
        <taxon>Plantaginaceae</taxon>
        <taxon>Cheloneae</taxon>
        <taxon>Penstemon</taxon>
    </lineage>
</organism>
<evidence type="ECO:0000256" key="3">
    <source>
        <dbReference type="ARBA" id="ARBA00023163"/>
    </source>
</evidence>
<evidence type="ECO:0000256" key="4">
    <source>
        <dbReference type="ARBA" id="ARBA00023242"/>
    </source>
</evidence>
<evidence type="ECO:0000256" key="5">
    <source>
        <dbReference type="SAM" id="MobiDB-lite"/>
    </source>
</evidence>
<evidence type="ECO:0000313" key="7">
    <source>
        <dbReference type="EMBL" id="KAL3813729.1"/>
    </source>
</evidence>
<comment type="caution">
    <text evidence="7">The sequence shown here is derived from an EMBL/GenBank/DDBJ whole genome shotgun (WGS) entry which is preliminary data.</text>
</comment>
<dbReference type="Proteomes" id="UP001634393">
    <property type="component" value="Unassembled WGS sequence"/>
</dbReference>
<dbReference type="InterPro" id="IPR036638">
    <property type="entry name" value="HLH_DNA-bd_sf"/>
</dbReference>
<sequence>MNSSDTPLLSELELDDLILDMGGAHDDHLMDYSYEEEFAAVMGQNFQSYLSAGAHNNSSSPSSSSTSSDFMNNNNNNNNVNINPTTTNSITPTMIEPDRNPDNYSKFDGVINPAHQDSSTPIILNFGNSNRSKKVKHDVQLNPEQEAAVSEIFKSYNVNSEESIQFSAQQAKKRSRIRPPSQTYDHIVAERKRREQLSQLFIALSAIVPGLKKMDKTSVLGDAIKYLKHLQERVGKLEEQAANQTIQSAVLVKKSQIIEEDEGSSDEKSGISEEQMLPEIEAKVCRNNILLKIQCEKQKGVLVNLLSKLDTLGLDVVSSNVTPFGNLILDITIIAEMEKQFSLNVKELVTVLSATLQPAT</sequence>
<dbReference type="InterPro" id="IPR052610">
    <property type="entry name" value="bHLH_transcription_regulator"/>
</dbReference>
<keyword evidence="4" id="KW-0539">Nucleus</keyword>
<dbReference type="PANTHER" id="PTHR45959">
    <property type="entry name" value="BHLH TRANSCRIPTION FACTOR"/>
    <property type="match status" value="1"/>
</dbReference>
<dbReference type="Gene3D" id="4.10.280.10">
    <property type="entry name" value="Helix-loop-helix DNA-binding domain"/>
    <property type="match status" value="1"/>
</dbReference>
<accession>A0ABD3RL78</accession>
<dbReference type="AlphaFoldDB" id="A0ABD3RL78"/>
<dbReference type="InterPro" id="IPR054502">
    <property type="entry name" value="bHLH-TF_ACT-like_plant"/>
</dbReference>
<gene>
    <name evidence="7" type="ORF">ACJIZ3_014997</name>
</gene>
<proteinExistence type="predicted"/>
<evidence type="ECO:0000256" key="2">
    <source>
        <dbReference type="ARBA" id="ARBA00023015"/>
    </source>
</evidence>
<evidence type="ECO:0000259" key="6">
    <source>
        <dbReference type="PROSITE" id="PS50888"/>
    </source>
</evidence>
<dbReference type="GO" id="GO:0080090">
    <property type="term" value="P:regulation of primary metabolic process"/>
    <property type="evidence" value="ECO:0007669"/>
    <property type="project" value="UniProtKB-ARBA"/>
</dbReference>